<dbReference type="GO" id="GO:0050295">
    <property type="term" value="F:steryl-beta-glucosidase activity"/>
    <property type="evidence" value="ECO:0007669"/>
    <property type="project" value="TreeGrafter"/>
</dbReference>
<dbReference type="Gene3D" id="2.60.40.1180">
    <property type="entry name" value="Golgi alpha-mannosidase II"/>
    <property type="match status" value="1"/>
</dbReference>
<comment type="similarity">
    <text evidence="1">Belongs to the glycosyl hydrolase 5 (cellulase A) family.</text>
</comment>
<sequence length="827" mass="91538">MAPTPTVSPVTGQPVPPSYIHASTAHFQDTHGRTLLLRGVNLSGGAKAPHGRPSWDREGFWEEGDNGEGDFVNRPLNLEDGSADVHLARLRAWGFNMLRYVFTWEALEHAGPGKYDEEYMDYVVRVLKKCKEWGFRVFMDPHQDVWSRYSGGSGAPLWTLYACGIDPHHMAETYGALVHCEWPSPSAPKPATFPGMIWGTNYTRMVSQTVFTLFYAGKVFAPKCIIDGKNIQDYLQDLFFAAVETLAKKIAAEPGLYEDCVIGWDSMNEPGEGMVGHPDINKTHPSVQLKKGPMPSPLEGMRMCVGQAVDVDDWYFGPLGPTKSKKVTIDPKGVNVWLDEKGERERGGGKWGWKRDPGWKLGECIWAQHGVWDPSTNTALRPKYFASHPKDPSKESHYVPDFWASHFIEYGTRLRKIHHEAILFVQPPVFHRPPPLPHSILLNRAASSPHFYDGLTLMTKHWNWFNADALGMIRGKYWNVVQAVKIGDTAIKRMMQDELSTFAVDTKECLGEYPTLIGEIGCPYDMDDKKAYGFVDGGKGEGDYTMQRRAWDASMHALDGPNALNFTLWTYVPDNSHEWGDLWNGEDLSLWSRDDLEKPSETDSAQIASTTSSTTLTSPTTPKSSFTPSSIASGAFSSSLIMDGARAIDAICRPYCIAMVGQPLRADFDFYTSDFKLTIRVSAEDVVPEGVATEVYLPFVHYAANLGDSQSSIVNRSENSSRVSLVQAVKEKEKNTNSPRTSTISTSTGTGNMTPEHLTLAADIQVSTGRTEVHGQTLKWFYDPPARGEATYTLTVKRQGGPIARASGYGGGSGSWADVCPSSCVVA</sequence>
<feature type="region of interest" description="Disordered" evidence="4">
    <location>
        <begin position="599"/>
        <end position="627"/>
    </location>
</feature>
<dbReference type="SUPFAM" id="SSF51445">
    <property type="entry name" value="(Trans)glycosidases"/>
    <property type="match status" value="2"/>
</dbReference>
<evidence type="ECO:0000256" key="3">
    <source>
        <dbReference type="ARBA" id="ARBA00023295"/>
    </source>
</evidence>
<feature type="domain" description="Glycoside hydrolase family 5 C-terminal" evidence="6">
    <location>
        <begin position="653"/>
        <end position="705"/>
    </location>
</feature>
<reference evidence="7" key="1">
    <citation type="journal article" date="2022" name="G3 (Bethesda)">
        <title>High quality genome of the basidiomycete yeast Dioszegia hungarica PDD-24b-2 isolated from cloud water.</title>
        <authorList>
            <person name="Jarrige D."/>
            <person name="Haridas S."/>
            <person name="Bleykasten-Grosshans C."/>
            <person name="Joly M."/>
            <person name="Nadalig T."/>
            <person name="Sancelme M."/>
            <person name="Vuilleumier S."/>
            <person name="Grigoriev I.V."/>
            <person name="Amato P."/>
            <person name="Bringel F."/>
        </authorList>
    </citation>
    <scope>NUCLEOTIDE SEQUENCE</scope>
    <source>
        <strain evidence="7">PDD-24b-2</strain>
    </source>
</reference>
<dbReference type="PANTHER" id="PTHR31308:SF6">
    <property type="entry name" value="GLYCOSIDE HYDROLASE FAMILY 5 C-TERMINAL DOMAIN-CONTAINING PROTEIN"/>
    <property type="match status" value="1"/>
</dbReference>
<feature type="domain" description="Glycoside hydrolase family 5" evidence="5">
    <location>
        <begin position="87"/>
        <end position="146"/>
    </location>
</feature>
<dbReference type="InterPro" id="IPR001547">
    <property type="entry name" value="Glyco_hydro_5"/>
</dbReference>
<evidence type="ECO:0000256" key="1">
    <source>
        <dbReference type="ARBA" id="ARBA00005641"/>
    </source>
</evidence>
<keyword evidence="3" id="KW-0326">Glycosidase</keyword>
<dbReference type="InterPro" id="IPR017853">
    <property type="entry name" value="GH"/>
</dbReference>
<feature type="compositionally biased region" description="Low complexity" evidence="4">
    <location>
        <begin position="609"/>
        <end position="627"/>
    </location>
</feature>
<dbReference type="PANTHER" id="PTHR31308">
    <property type="match status" value="1"/>
</dbReference>
<dbReference type="RefSeq" id="XP_052942171.1">
    <property type="nucleotide sequence ID" value="XM_053086293.1"/>
</dbReference>
<dbReference type="InterPro" id="IPR041036">
    <property type="entry name" value="GH5_C"/>
</dbReference>
<dbReference type="GO" id="GO:1904462">
    <property type="term" value="P:ergosteryl 3-beta-D-glucoside catabolic process"/>
    <property type="evidence" value="ECO:0007669"/>
    <property type="project" value="TreeGrafter"/>
</dbReference>
<keyword evidence="8" id="KW-1185">Reference proteome</keyword>
<dbReference type="Pfam" id="PF18564">
    <property type="entry name" value="Glyco_hydro_5_C"/>
    <property type="match status" value="1"/>
</dbReference>
<organism evidence="7 8">
    <name type="scientific">Dioszegia hungarica</name>
    <dbReference type="NCBI Taxonomy" id="4972"/>
    <lineage>
        <taxon>Eukaryota</taxon>
        <taxon>Fungi</taxon>
        <taxon>Dikarya</taxon>
        <taxon>Basidiomycota</taxon>
        <taxon>Agaricomycotina</taxon>
        <taxon>Tremellomycetes</taxon>
        <taxon>Tremellales</taxon>
        <taxon>Bulleribasidiaceae</taxon>
        <taxon>Dioszegia</taxon>
    </lineage>
</organism>
<evidence type="ECO:0000256" key="2">
    <source>
        <dbReference type="ARBA" id="ARBA00022801"/>
    </source>
</evidence>
<dbReference type="InterPro" id="IPR013780">
    <property type="entry name" value="Glyco_hydro_b"/>
</dbReference>
<comment type="caution">
    <text evidence="7">The sequence shown here is derived from an EMBL/GenBank/DDBJ whole genome shotgun (WGS) entry which is preliminary data.</text>
</comment>
<proteinExistence type="inferred from homology"/>
<accession>A0AA38H4H7</accession>
<keyword evidence="2 7" id="KW-0378">Hydrolase</keyword>
<dbReference type="AlphaFoldDB" id="A0AA38H4H7"/>
<evidence type="ECO:0000313" key="7">
    <source>
        <dbReference type="EMBL" id="KAI9632394.1"/>
    </source>
</evidence>
<dbReference type="InterPro" id="IPR052066">
    <property type="entry name" value="Glycosphingolipid_Hydrolases"/>
</dbReference>
<evidence type="ECO:0000256" key="4">
    <source>
        <dbReference type="SAM" id="MobiDB-lite"/>
    </source>
</evidence>
<feature type="compositionally biased region" description="Low complexity" evidence="4">
    <location>
        <begin position="736"/>
        <end position="754"/>
    </location>
</feature>
<dbReference type="GeneID" id="77725494"/>
<evidence type="ECO:0000259" key="6">
    <source>
        <dbReference type="Pfam" id="PF18564"/>
    </source>
</evidence>
<dbReference type="GO" id="GO:0000272">
    <property type="term" value="P:polysaccharide catabolic process"/>
    <property type="evidence" value="ECO:0007669"/>
    <property type="project" value="InterPro"/>
</dbReference>
<name>A0AA38H4H7_9TREE</name>
<dbReference type="Pfam" id="PF00150">
    <property type="entry name" value="Cellulase"/>
    <property type="match status" value="1"/>
</dbReference>
<protein>
    <submittedName>
        <fullName evidence="7">Cellulase like glycosyl hydrolase</fullName>
    </submittedName>
</protein>
<evidence type="ECO:0000259" key="5">
    <source>
        <dbReference type="Pfam" id="PF00150"/>
    </source>
</evidence>
<evidence type="ECO:0000313" key="8">
    <source>
        <dbReference type="Proteomes" id="UP001164286"/>
    </source>
</evidence>
<dbReference type="Proteomes" id="UP001164286">
    <property type="component" value="Unassembled WGS sequence"/>
</dbReference>
<gene>
    <name evidence="7" type="ORF">MKK02DRAFT_20653</name>
</gene>
<feature type="region of interest" description="Disordered" evidence="4">
    <location>
        <begin position="729"/>
        <end position="755"/>
    </location>
</feature>
<dbReference type="Gene3D" id="3.20.20.80">
    <property type="entry name" value="Glycosidases"/>
    <property type="match status" value="2"/>
</dbReference>
<dbReference type="EMBL" id="JAKWFO010000014">
    <property type="protein sequence ID" value="KAI9632394.1"/>
    <property type="molecule type" value="Genomic_DNA"/>
</dbReference>